<reference evidence="1" key="2">
    <citation type="submission" date="2013-04" db="UniProtKB">
        <authorList>
            <consortium name="EnsemblPlants"/>
        </authorList>
    </citation>
    <scope>IDENTIFICATION</scope>
</reference>
<evidence type="ECO:0000313" key="1">
    <source>
        <dbReference type="EnsemblPlants" id="OB07G20780.1"/>
    </source>
</evidence>
<organism evidence="1">
    <name type="scientific">Oryza brachyantha</name>
    <name type="common">malo sina</name>
    <dbReference type="NCBI Taxonomy" id="4533"/>
    <lineage>
        <taxon>Eukaryota</taxon>
        <taxon>Viridiplantae</taxon>
        <taxon>Streptophyta</taxon>
        <taxon>Embryophyta</taxon>
        <taxon>Tracheophyta</taxon>
        <taxon>Spermatophyta</taxon>
        <taxon>Magnoliopsida</taxon>
        <taxon>Liliopsida</taxon>
        <taxon>Poales</taxon>
        <taxon>Poaceae</taxon>
        <taxon>BOP clade</taxon>
        <taxon>Oryzoideae</taxon>
        <taxon>Oryzeae</taxon>
        <taxon>Oryzinae</taxon>
        <taxon>Oryza</taxon>
    </lineage>
</organism>
<dbReference type="EnsemblPlants" id="OB07G20780.1">
    <property type="protein sequence ID" value="OB07G20780.1"/>
    <property type="gene ID" value="OB07G20780"/>
</dbReference>
<accession>J3MKZ6</accession>
<dbReference type="Gramene" id="OB07G20780.1">
    <property type="protein sequence ID" value="OB07G20780.1"/>
    <property type="gene ID" value="OB07G20780"/>
</dbReference>
<sequence length="59" mass="6641">PPWTAHCGAGGEDSICSVATCCCCCCRIYMGKHIYNIYIHGYAYLDRTILLLLAPKMYY</sequence>
<dbReference type="Proteomes" id="UP000006038">
    <property type="component" value="Chromosome 7"/>
</dbReference>
<evidence type="ECO:0000313" key="2">
    <source>
        <dbReference type="Proteomes" id="UP000006038"/>
    </source>
</evidence>
<name>J3MKZ6_ORYBR</name>
<protein>
    <submittedName>
        <fullName evidence="1">Uncharacterized protein</fullName>
    </submittedName>
</protein>
<reference evidence="1" key="1">
    <citation type="journal article" date="2013" name="Nat. Commun.">
        <title>Whole-genome sequencing of Oryza brachyantha reveals mechanisms underlying Oryza genome evolution.</title>
        <authorList>
            <person name="Chen J."/>
            <person name="Huang Q."/>
            <person name="Gao D."/>
            <person name="Wang J."/>
            <person name="Lang Y."/>
            <person name="Liu T."/>
            <person name="Li B."/>
            <person name="Bai Z."/>
            <person name="Luis Goicoechea J."/>
            <person name="Liang C."/>
            <person name="Chen C."/>
            <person name="Zhang W."/>
            <person name="Sun S."/>
            <person name="Liao Y."/>
            <person name="Zhang X."/>
            <person name="Yang L."/>
            <person name="Song C."/>
            <person name="Wang M."/>
            <person name="Shi J."/>
            <person name="Liu G."/>
            <person name="Liu J."/>
            <person name="Zhou H."/>
            <person name="Zhou W."/>
            <person name="Yu Q."/>
            <person name="An N."/>
            <person name="Chen Y."/>
            <person name="Cai Q."/>
            <person name="Wang B."/>
            <person name="Liu B."/>
            <person name="Min J."/>
            <person name="Huang Y."/>
            <person name="Wu H."/>
            <person name="Li Z."/>
            <person name="Zhang Y."/>
            <person name="Yin Y."/>
            <person name="Song W."/>
            <person name="Jiang J."/>
            <person name="Jackson S.A."/>
            <person name="Wing R.A."/>
            <person name="Wang J."/>
            <person name="Chen M."/>
        </authorList>
    </citation>
    <scope>NUCLEOTIDE SEQUENCE [LARGE SCALE GENOMIC DNA]</scope>
    <source>
        <strain evidence="1">cv. IRGC 101232</strain>
    </source>
</reference>
<dbReference type="HOGENOM" id="CLU_2967966_0_0_1"/>
<dbReference type="AlphaFoldDB" id="J3MKZ6"/>
<keyword evidence="2" id="KW-1185">Reference proteome</keyword>
<proteinExistence type="predicted"/>